<keyword evidence="2" id="KW-1185">Reference proteome</keyword>
<dbReference type="eggNOG" id="COG0665">
    <property type="taxonomic scope" value="Bacteria"/>
</dbReference>
<accession>U4TGH9</accession>
<dbReference type="STRING" id="1231336.L248_2100"/>
<evidence type="ECO:0000313" key="1">
    <source>
        <dbReference type="EMBL" id="ERL63866.1"/>
    </source>
</evidence>
<evidence type="ECO:0000313" key="2">
    <source>
        <dbReference type="Proteomes" id="UP000030647"/>
    </source>
</evidence>
<dbReference type="Proteomes" id="UP000030647">
    <property type="component" value="Unassembled WGS sequence"/>
</dbReference>
<name>U4TGH9_9LACO</name>
<protein>
    <recommendedName>
        <fullName evidence="3">Winged helix DNA-binding domain-containing protein</fullName>
    </recommendedName>
</protein>
<reference evidence="2" key="1">
    <citation type="journal article" date="2013" name="Genome Announc.">
        <title>Whole-Genome Sequencing of Lactobacillus shenzhenensis Strain LY-73T.</title>
        <authorList>
            <person name="Lin Z."/>
            <person name="Liu Z."/>
            <person name="Yang R."/>
            <person name="Zou Y."/>
            <person name="Wan D."/>
            <person name="Chen J."/>
            <person name="Guo M."/>
            <person name="Zhao J."/>
            <person name="Fang C."/>
            <person name="Yang R."/>
            <person name="Liu F."/>
        </authorList>
    </citation>
    <scope>NUCLEOTIDE SEQUENCE [LARGE SCALE GENOMIC DNA]</scope>
    <source>
        <strain evidence="2">LY-73</strain>
    </source>
</reference>
<organism evidence="1 2">
    <name type="scientific">Schleiferilactobacillus shenzhenensis LY-73</name>
    <dbReference type="NCBI Taxonomy" id="1231336"/>
    <lineage>
        <taxon>Bacteria</taxon>
        <taxon>Bacillati</taxon>
        <taxon>Bacillota</taxon>
        <taxon>Bacilli</taxon>
        <taxon>Lactobacillales</taxon>
        <taxon>Lactobacillaceae</taxon>
        <taxon>Schleiferilactobacillus</taxon>
    </lineage>
</organism>
<sequence length="380" mass="40839">MNAAVGTIGMQNTPPGAWEQAVFNRVSGVTAADARAVLEEKKTLVQAWSFRGAPVVFPTANASIFLTALEADPGEEPWIYTAGLMPSLETLGFGYDDLRQRVTEATESTLRAQTIAGKSQLDAAVADHLAASLSGDLLRRWQSPSPYGARQTLGQAAVSFMLRPASFTGQVVFGRRDGQIPAFTSPAHWGVTLSAQRDAAHELVRRFVHAYGPTNRQAFTKWLGCSTAQGRRLWSLLPAAEITPIGQDVVLTADVPAFGEGPALTGVRLLGAHDPFLDANGRDLLLPDKTLQKKVWRLVGNPGVILVDGRIAGIWRQRAQKNTLAIMVTGFGPVVRARRAEIVREAEKYAAFCGVDLGTLAFSDERACPTRIPGADSLPS</sequence>
<gene>
    <name evidence="1" type="ORF">L248_2100</name>
</gene>
<dbReference type="PANTHER" id="PTHR38479">
    <property type="entry name" value="LMO0824 PROTEIN"/>
    <property type="match status" value="1"/>
</dbReference>
<dbReference type="InterPro" id="IPR009351">
    <property type="entry name" value="AlkZ-like"/>
</dbReference>
<dbReference type="AlphaFoldDB" id="U4TGH9"/>
<proteinExistence type="predicted"/>
<dbReference type="HOGENOM" id="CLU_047003_1_0_9"/>
<dbReference type="EMBL" id="KI271611">
    <property type="protein sequence ID" value="ERL63866.1"/>
    <property type="molecule type" value="Genomic_DNA"/>
</dbReference>
<dbReference type="PANTHER" id="PTHR38479:SF2">
    <property type="entry name" value="WINGED HELIX DNA-BINDING DOMAIN-CONTAINING PROTEIN"/>
    <property type="match status" value="1"/>
</dbReference>
<evidence type="ECO:0008006" key="3">
    <source>
        <dbReference type="Google" id="ProtNLM"/>
    </source>
</evidence>
<dbReference type="Pfam" id="PF06224">
    <property type="entry name" value="AlkZ-like"/>
    <property type="match status" value="1"/>
</dbReference>